<keyword evidence="3" id="KW-1185">Reference proteome</keyword>
<name>A0A3B4ATX9_9GOBI</name>
<reference evidence="2" key="1">
    <citation type="submission" date="2025-08" db="UniProtKB">
        <authorList>
            <consortium name="Ensembl"/>
        </authorList>
    </citation>
    <scope>IDENTIFICATION</scope>
</reference>
<dbReference type="Ensembl" id="ENSPMGT00000021930.1">
    <property type="protein sequence ID" value="ENSPMGP00000020578.1"/>
    <property type="gene ID" value="ENSPMGG00000016656.1"/>
</dbReference>
<evidence type="ECO:0000313" key="3">
    <source>
        <dbReference type="Proteomes" id="UP000261520"/>
    </source>
</evidence>
<dbReference type="Proteomes" id="UP000261520">
    <property type="component" value="Unplaced"/>
</dbReference>
<reference evidence="2" key="2">
    <citation type="submission" date="2025-09" db="UniProtKB">
        <authorList>
            <consortium name="Ensembl"/>
        </authorList>
    </citation>
    <scope>IDENTIFICATION</scope>
</reference>
<feature type="region of interest" description="Disordered" evidence="1">
    <location>
        <begin position="70"/>
        <end position="96"/>
    </location>
</feature>
<protein>
    <submittedName>
        <fullName evidence="2">Uncharacterized protein</fullName>
    </submittedName>
</protein>
<organism evidence="2 3">
    <name type="scientific">Periophthalmus magnuspinnatus</name>
    <dbReference type="NCBI Taxonomy" id="409849"/>
    <lineage>
        <taxon>Eukaryota</taxon>
        <taxon>Metazoa</taxon>
        <taxon>Chordata</taxon>
        <taxon>Craniata</taxon>
        <taxon>Vertebrata</taxon>
        <taxon>Euteleostomi</taxon>
        <taxon>Actinopterygii</taxon>
        <taxon>Neopterygii</taxon>
        <taxon>Teleostei</taxon>
        <taxon>Neoteleostei</taxon>
        <taxon>Acanthomorphata</taxon>
        <taxon>Gobiaria</taxon>
        <taxon>Gobiiformes</taxon>
        <taxon>Gobioidei</taxon>
        <taxon>Gobiidae</taxon>
        <taxon>Oxudercinae</taxon>
        <taxon>Periophthalmus</taxon>
    </lineage>
</organism>
<evidence type="ECO:0000256" key="1">
    <source>
        <dbReference type="SAM" id="MobiDB-lite"/>
    </source>
</evidence>
<accession>A0A3B4ATX9</accession>
<evidence type="ECO:0000313" key="2">
    <source>
        <dbReference type="Ensembl" id="ENSPMGP00000020578.1"/>
    </source>
</evidence>
<dbReference type="AlphaFoldDB" id="A0A3B4ATX9"/>
<sequence>CPLTLQLEWHDQISVRLHCTQHPTVTSPMSGFHSSLPLRFVSLHQPQKAQPLDGEVYIISVKGEATRELRGREEEVAETWEKERERNMREREEREA</sequence>
<proteinExistence type="predicted"/>